<proteinExistence type="inferred from homology"/>
<reference evidence="12 13" key="1">
    <citation type="submission" date="2021-06" db="EMBL/GenBank/DDBJ databases">
        <title>Caerostris darwini draft genome.</title>
        <authorList>
            <person name="Kono N."/>
            <person name="Arakawa K."/>
        </authorList>
    </citation>
    <scope>NUCLEOTIDE SEQUENCE [LARGE SCALE GENOMIC DNA]</scope>
</reference>
<keyword evidence="9" id="KW-0472">Membrane</keyword>
<dbReference type="PANTHER" id="PTHR46209:SF3">
    <property type="entry name" value="PX DOMAIN-CONTAINING PROTEIN"/>
    <property type="match status" value="1"/>
</dbReference>
<dbReference type="GO" id="GO:0006886">
    <property type="term" value="P:intracellular protein transport"/>
    <property type="evidence" value="ECO:0007669"/>
    <property type="project" value="InterPro"/>
</dbReference>
<gene>
    <name evidence="12" type="primary">SNX11</name>
    <name evidence="12" type="ORF">CDAR_378581</name>
</gene>
<evidence type="ECO:0000256" key="4">
    <source>
        <dbReference type="ARBA" id="ARBA00022448"/>
    </source>
</evidence>
<dbReference type="SUPFAM" id="SSF64268">
    <property type="entry name" value="PX domain"/>
    <property type="match status" value="1"/>
</dbReference>
<organism evidence="12 13">
    <name type="scientific">Caerostris darwini</name>
    <dbReference type="NCBI Taxonomy" id="1538125"/>
    <lineage>
        <taxon>Eukaryota</taxon>
        <taxon>Metazoa</taxon>
        <taxon>Ecdysozoa</taxon>
        <taxon>Arthropoda</taxon>
        <taxon>Chelicerata</taxon>
        <taxon>Arachnida</taxon>
        <taxon>Araneae</taxon>
        <taxon>Araneomorphae</taxon>
        <taxon>Entelegynae</taxon>
        <taxon>Araneoidea</taxon>
        <taxon>Araneidae</taxon>
        <taxon>Caerostris</taxon>
    </lineage>
</organism>
<keyword evidence="13" id="KW-1185">Reference proteome</keyword>
<dbReference type="Proteomes" id="UP001054837">
    <property type="component" value="Unassembled WGS sequence"/>
</dbReference>
<evidence type="ECO:0000256" key="8">
    <source>
        <dbReference type="ARBA" id="ARBA00023121"/>
    </source>
</evidence>
<comment type="similarity">
    <text evidence="3">Belongs to the sorting nexin family.</text>
</comment>
<dbReference type="GO" id="GO:0005768">
    <property type="term" value="C:endosome"/>
    <property type="evidence" value="ECO:0007669"/>
    <property type="project" value="UniProtKB-SubCell"/>
</dbReference>
<accession>A0AAV4RU33</accession>
<keyword evidence="8" id="KW-0446">Lipid-binding</keyword>
<keyword evidence="4" id="KW-0813">Transport</keyword>
<dbReference type="AlphaFoldDB" id="A0AAV4RU33"/>
<comment type="caution">
    <text evidence="12">The sequence shown here is derived from an EMBL/GenBank/DDBJ whole genome shotgun (WGS) entry which is preliminary data.</text>
</comment>
<dbReference type="SMART" id="SM00312">
    <property type="entry name" value="PX"/>
    <property type="match status" value="1"/>
</dbReference>
<name>A0AAV4RU33_9ARAC</name>
<evidence type="ECO:0000313" key="13">
    <source>
        <dbReference type="Proteomes" id="UP001054837"/>
    </source>
</evidence>
<dbReference type="InterPro" id="IPR001683">
    <property type="entry name" value="PX_dom"/>
</dbReference>
<evidence type="ECO:0000256" key="3">
    <source>
        <dbReference type="ARBA" id="ARBA00010883"/>
    </source>
</evidence>
<keyword evidence="7" id="KW-0653">Protein transport</keyword>
<comment type="subcellular location">
    <subcellularLocation>
        <location evidence="2">Cytoplasm</location>
    </subcellularLocation>
    <subcellularLocation>
        <location evidence="10">Endomembrane system</location>
        <topology evidence="10">Peripheral membrane protein</topology>
        <orientation evidence="10">Cytoplasmic side</orientation>
    </subcellularLocation>
    <subcellularLocation>
        <location evidence="1">Endosome</location>
    </subcellularLocation>
</comment>
<evidence type="ECO:0000256" key="1">
    <source>
        <dbReference type="ARBA" id="ARBA00004177"/>
    </source>
</evidence>
<evidence type="ECO:0000256" key="7">
    <source>
        <dbReference type="ARBA" id="ARBA00022927"/>
    </source>
</evidence>
<evidence type="ECO:0000256" key="5">
    <source>
        <dbReference type="ARBA" id="ARBA00022490"/>
    </source>
</evidence>
<evidence type="ECO:0000259" key="11">
    <source>
        <dbReference type="PROSITE" id="PS50195"/>
    </source>
</evidence>
<sequence>MLEILSGQPDCQSFIKLKVETRIEPYASYVTYEINIETNNPSFTFDESSIRRRYSDFRILRSMLAKQFPFTKIPDLPPKSPFKNTFDMKFVEKRREALEEFLVKLLFKNIFLSSRAFHLFLQSSITIAEIKEIIGGKSNYVDVNWPVIIKESTWPLKNTDDKLISNEEGESICAANATSLASSHNSSLGCKRVSFCDLVTVAEIHST</sequence>
<dbReference type="InterPro" id="IPR036871">
    <property type="entry name" value="PX_dom_sf"/>
</dbReference>
<dbReference type="InterPro" id="IPR043544">
    <property type="entry name" value="SNX10/11"/>
</dbReference>
<dbReference type="GO" id="GO:1901981">
    <property type="term" value="F:phosphatidylinositol phosphate binding"/>
    <property type="evidence" value="ECO:0007669"/>
    <property type="project" value="TreeGrafter"/>
</dbReference>
<dbReference type="PROSITE" id="PS50195">
    <property type="entry name" value="PX"/>
    <property type="match status" value="1"/>
</dbReference>
<protein>
    <submittedName>
        <fullName evidence="12">Sorting nexin-11</fullName>
    </submittedName>
</protein>
<evidence type="ECO:0000256" key="9">
    <source>
        <dbReference type="ARBA" id="ARBA00023136"/>
    </source>
</evidence>
<evidence type="ECO:0000256" key="2">
    <source>
        <dbReference type="ARBA" id="ARBA00004496"/>
    </source>
</evidence>
<dbReference type="Pfam" id="PF00787">
    <property type="entry name" value="PX"/>
    <property type="match status" value="1"/>
</dbReference>
<evidence type="ECO:0000256" key="6">
    <source>
        <dbReference type="ARBA" id="ARBA00022753"/>
    </source>
</evidence>
<evidence type="ECO:0000313" key="12">
    <source>
        <dbReference type="EMBL" id="GIY25099.1"/>
    </source>
</evidence>
<keyword evidence="5" id="KW-0963">Cytoplasm</keyword>
<dbReference type="GO" id="GO:0016050">
    <property type="term" value="P:vesicle organization"/>
    <property type="evidence" value="ECO:0007669"/>
    <property type="project" value="TreeGrafter"/>
</dbReference>
<keyword evidence="6" id="KW-0967">Endosome</keyword>
<dbReference type="Gene3D" id="3.30.1520.10">
    <property type="entry name" value="Phox-like domain"/>
    <property type="match status" value="1"/>
</dbReference>
<feature type="domain" description="PX" evidence="11">
    <location>
        <begin position="10"/>
        <end position="127"/>
    </location>
</feature>
<dbReference type="EMBL" id="BPLQ01006772">
    <property type="protein sequence ID" value="GIY25099.1"/>
    <property type="molecule type" value="Genomic_DNA"/>
</dbReference>
<dbReference type="PANTHER" id="PTHR46209">
    <property type="entry name" value="PX DOMAIN-CONTAINING PROTEIN"/>
    <property type="match status" value="1"/>
</dbReference>
<evidence type="ECO:0000256" key="10">
    <source>
        <dbReference type="ARBA" id="ARBA00029433"/>
    </source>
</evidence>